<feature type="transmembrane region" description="Helical" evidence="1">
    <location>
        <begin position="92"/>
        <end position="114"/>
    </location>
</feature>
<gene>
    <name evidence="2" type="ORF">GCM10009682_30880</name>
</gene>
<name>A0ABP4YE34_9ACTN</name>
<feature type="transmembrane region" description="Helical" evidence="1">
    <location>
        <begin position="190"/>
        <end position="207"/>
    </location>
</feature>
<accession>A0ABP4YE34</accession>
<protein>
    <recommendedName>
        <fullName evidence="4">Ferredoxin-NADPH reductase</fullName>
    </recommendedName>
</protein>
<sequence>MRVRHDTLHAIFDGVYVALMSNLLLVLGCLPLVAALFTTETARSWPLYALLAPLCAPGVCGVFAVMSAYSSGRSTAVLRTFGRTWRATGRRAVLWGAGVSAVLVVLGVDARWAWGHRVGALTLPLLAMLGILTVATGLLGLVTLAERPAARLRDVARACAYLAVRRWYLTAMSLLVLALLAQLVTARPALALGLAAAPLLYVVWANSRSCLRVALDPAPQPA</sequence>
<organism evidence="2 3">
    <name type="scientific">Luedemannella flava</name>
    <dbReference type="NCBI Taxonomy" id="349316"/>
    <lineage>
        <taxon>Bacteria</taxon>
        <taxon>Bacillati</taxon>
        <taxon>Actinomycetota</taxon>
        <taxon>Actinomycetes</taxon>
        <taxon>Micromonosporales</taxon>
        <taxon>Micromonosporaceae</taxon>
        <taxon>Luedemannella</taxon>
    </lineage>
</organism>
<keyword evidence="1" id="KW-0472">Membrane</keyword>
<evidence type="ECO:0000313" key="2">
    <source>
        <dbReference type="EMBL" id="GAA1806770.1"/>
    </source>
</evidence>
<reference evidence="3" key="1">
    <citation type="journal article" date="2019" name="Int. J. Syst. Evol. Microbiol.">
        <title>The Global Catalogue of Microorganisms (GCM) 10K type strain sequencing project: providing services to taxonomists for standard genome sequencing and annotation.</title>
        <authorList>
            <consortium name="The Broad Institute Genomics Platform"/>
            <consortium name="The Broad Institute Genome Sequencing Center for Infectious Disease"/>
            <person name="Wu L."/>
            <person name="Ma J."/>
        </authorList>
    </citation>
    <scope>NUCLEOTIDE SEQUENCE [LARGE SCALE GENOMIC DNA]</scope>
    <source>
        <strain evidence="3">JCM 13250</strain>
    </source>
</reference>
<feature type="transmembrane region" description="Helical" evidence="1">
    <location>
        <begin position="120"/>
        <end position="145"/>
    </location>
</feature>
<dbReference type="PROSITE" id="PS51257">
    <property type="entry name" value="PROKAR_LIPOPROTEIN"/>
    <property type="match status" value="1"/>
</dbReference>
<dbReference type="EMBL" id="BAAALT010000084">
    <property type="protein sequence ID" value="GAA1806770.1"/>
    <property type="molecule type" value="Genomic_DNA"/>
</dbReference>
<evidence type="ECO:0008006" key="4">
    <source>
        <dbReference type="Google" id="ProtNLM"/>
    </source>
</evidence>
<keyword evidence="1" id="KW-0812">Transmembrane</keyword>
<dbReference type="Proteomes" id="UP001500218">
    <property type="component" value="Unassembled WGS sequence"/>
</dbReference>
<dbReference type="RefSeq" id="WP_344131540.1">
    <property type="nucleotide sequence ID" value="NZ_BAAALT010000084.1"/>
</dbReference>
<feature type="transmembrane region" description="Helical" evidence="1">
    <location>
        <begin position="166"/>
        <end position="184"/>
    </location>
</feature>
<proteinExistence type="predicted"/>
<evidence type="ECO:0000256" key="1">
    <source>
        <dbReference type="SAM" id="Phobius"/>
    </source>
</evidence>
<comment type="caution">
    <text evidence="2">The sequence shown here is derived from an EMBL/GenBank/DDBJ whole genome shotgun (WGS) entry which is preliminary data.</text>
</comment>
<feature type="transmembrane region" description="Helical" evidence="1">
    <location>
        <begin position="12"/>
        <end position="37"/>
    </location>
</feature>
<keyword evidence="1" id="KW-1133">Transmembrane helix</keyword>
<feature type="transmembrane region" description="Helical" evidence="1">
    <location>
        <begin position="49"/>
        <end position="71"/>
    </location>
</feature>
<keyword evidence="3" id="KW-1185">Reference proteome</keyword>
<evidence type="ECO:0000313" key="3">
    <source>
        <dbReference type="Proteomes" id="UP001500218"/>
    </source>
</evidence>